<gene>
    <name evidence="2" type="ORF">GTW51_18580</name>
</gene>
<evidence type="ECO:0000313" key="3">
    <source>
        <dbReference type="Proteomes" id="UP000476332"/>
    </source>
</evidence>
<dbReference type="PRINTS" id="PR00625">
    <property type="entry name" value="JDOMAIN"/>
</dbReference>
<sequence>MKLDSKYFDAIRVKGKRSAEPPRAPECAWEGCDQAGIYKAPMGRDHEGQYLNFCVDHVRQYNKSYNYFSGLNDKDIQRHLKDSLTGDRPTWTMGHNGTAGDAARAATAARTRRWNGRARDPFGLFGAEAAAARKTAARRPKLRSLEVKALETLDLERDATGEAIRGRYKNLVKQLHPDANGGDRSTEDKLREVIQAYKLLKQSGFC</sequence>
<evidence type="ECO:0000313" key="2">
    <source>
        <dbReference type="EMBL" id="NDV88709.1"/>
    </source>
</evidence>
<name>A0A6L9MLI4_9HYPH</name>
<evidence type="ECO:0000259" key="1">
    <source>
        <dbReference type="PROSITE" id="PS50076"/>
    </source>
</evidence>
<dbReference type="AlphaFoldDB" id="A0A6L9MLI4"/>
<accession>A0A6L9MLI4</accession>
<dbReference type="SUPFAM" id="SSF46565">
    <property type="entry name" value="Chaperone J-domain"/>
    <property type="match status" value="1"/>
</dbReference>
<organism evidence="2 3">
    <name type="scientific">Aurantimonas aggregata</name>
    <dbReference type="NCBI Taxonomy" id="2047720"/>
    <lineage>
        <taxon>Bacteria</taxon>
        <taxon>Pseudomonadati</taxon>
        <taxon>Pseudomonadota</taxon>
        <taxon>Alphaproteobacteria</taxon>
        <taxon>Hyphomicrobiales</taxon>
        <taxon>Aurantimonadaceae</taxon>
        <taxon>Aurantimonas</taxon>
    </lineage>
</organism>
<feature type="domain" description="J" evidence="1">
    <location>
        <begin position="148"/>
        <end position="205"/>
    </location>
</feature>
<keyword evidence="3" id="KW-1185">Reference proteome</keyword>
<dbReference type="RefSeq" id="WP_163045561.1">
    <property type="nucleotide sequence ID" value="NZ_JAAAMJ010000019.1"/>
</dbReference>
<dbReference type="Proteomes" id="UP000476332">
    <property type="component" value="Unassembled WGS sequence"/>
</dbReference>
<dbReference type="PROSITE" id="PS50076">
    <property type="entry name" value="DNAJ_2"/>
    <property type="match status" value="1"/>
</dbReference>
<dbReference type="EMBL" id="JAAAMJ010000019">
    <property type="protein sequence ID" value="NDV88709.1"/>
    <property type="molecule type" value="Genomic_DNA"/>
</dbReference>
<dbReference type="InterPro" id="IPR036869">
    <property type="entry name" value="J_dom_sf"/>
</dbReference>
<dbReference type="Pfam" id="PF00226">
    <property type="entry name" value="DnaJ"/>
    <property type="match status" value="1"/>
</dbReference>
<protein>
    <submittedName>
        <fullName evidence="2">DnaJ domain-containing protein</fullName>
    </submittedName>
</protein>
<proteinExistence type="predicted"/>
<dbReference type="Gene3D" id="1.10.287.110">
    <property type="entry name" value="DnaJ domain"/>
    <property type="match status" value="1"/>
</dbReference>
<reference evidence="2 3" key="1">
    <citation type="submission" date="2020-01" db="EMBL/GenBank/DDBJ databases">
        <title>Genomes of bacteria type strains.</title>
        <authorList>
            <person name="Chen J."/>
            <person name="Zhu S."/>
            <person name="Chen J."/>
        </authorList>
    </citation>
    <scope>NUCLEOTIDE SEQUENCE [LARGE SCALE GENOMIC DNA]</scope>
    <source>
        <strain evidence="2 3">KCTC 52919</strain>
    </source>
</reference>
<dbReference type="SMART" id="SM00271">
    <property type="entry name" value="DnaJ"/>
    <property type="match status" value="1"/>
</dbReference>
<comment type="caution">
    <text evidence="2">The sequence shown here is derived from an EMBL/GenBank/DDBJ whole genome shotgun (WGS) entry which is preliminary data.</text>
</comment>
<dbReference type="InterPro" id="IPR001623">
    <property type="entry name" value="DnaJ_domain"/>
</dbReference>
<dbReference type="CDD" id="cd06257">
    <property type="entry name" value="DnaJ"/>
    <property type="match status" value="1"/>
</dbReference>